<feature type="binding site" evidence="6">
    <location>
        <position position="768"/>
    </location>
    <ligand>
        <name>AMP</name>
        <dbReference type="ChEBI" id="CHEBI:456215"/>
    </ligand>
</feature>
<proteinExistence type="inferred from homology"/>
<evidence type="ECO:0000256" key="5">
    <source>
        <dbReference type="PIRSR" id="PIRSR623088-1"/>
    </source>
</evidence>
<dbReference type="FunFam" id="3.30.450.40:FF:000067">
    <property type="entry name" value="Phosphodiesterase"/>
    <property type="match status" value="1"/>
</dbReference>
<dbReference type="InterPro" id="IPR003018">
    <property type="entry name" value="GAF"/>
</dbReference>
<dbReference type="CDD" id="cd00077">
    <property type="entry name" value="HDc"/>
    <property type="match status" value="1"/>
</dbReference>
<feature type="binding site" evidence="6">
    <location>
        <position position="606"/>
    </location>
    <ligand>
        <name>AMP</name>
        <dbReference type="ChEBI" id="CHEBI:456215"/>
    </ligand>
</feature>
<dbReference type="GO" id="GO:0004114">
    <property type="term" value="F:3',5'-cyclic-nucleotide phosphodiesterase activity"/>
    <property type="evidence" value="ECO:0007669"/>
    <property type="project" value="InterPro"/>
</dbReference>
<dbReference type="EC" id="3.1.4.-" evidence="8"/>
<dbReference type="Pfam" id="PF00233">
    <property type="entry name" value="PDEase_I"/>
    <property type="match status" value="1"/>
</dbReference>
<dbReference type="GO" id="GO:0007165">
    <property type="term" value="P:signal transduction"/>
    <property type="evidence" value="ECO:0007669"/>
    <property type="project" value="InterPro"/>
</dbReference>
<dbReference type="Proteomes" id="UP001372834">
    <property type="component" value="Unassembled WGS sequence"/>
</dbReference>
<evidence type="ECO:0000313" key="10">
    <source>
        <dbReference type="EMBL" id="KAK6638587.1"/>
    </source>
</evidence>
<dbReference type="SMART" id="SM00471">
    <property type="entry name" value="HDc"/>
    <property type="match status" value="1"/>
</dbReference>
<keyword evidence="2" id="KW-0140">cGMP</keyword>
<feature type="domain" description="PDEase" evidence="9">
    <location>
        <begin position="494"/>
        <end position="811"/>
    </location>
</feature>
<feature type="binding site" evidence="7">
    <location>
        <position position="606"/>
    </location>
    <ligand>
        <name>Zn(2+)</name>
        <dbReference type="ChEBI" id="CHEBI:29105"/>
        <label>2</label>
    </ligand>
</feature>
<feature type="binding site" evidence="6">
    <location>
        <position position="716"/>
    </location>
    <ligand>
        <name>AMP</name>
        <dbReference type="ChEBI" id="CHEBI:456215"/>
    </ligand>
</feature>
<comment type="similarity">
    <text evidence="1 8">Belongs to the cyclic nucleotide phosphodiesterase family.</text>
</comment>
<gene>
    <name evidence="10" type="ORF">RUM43_006854</name>
</gene>
<comment type="cofactor">
    <cofactor evidence="8">
        <name>a divalent metal cation</name>
        <dbReference type="ChEBI" id="CHEBI:60240"/>
    </cofactor>
    <text evidence="8">Binds 2 divalent metal cations per subunit. Site 1 may preferentially bind zinc ions, while site 2 has a preference for magnesium and/or manganese ions.</text>
</comment>
<dbReference type="SUPFAM" id="SSF109604">
    <property type="entry name" value="HD-domain/PDEase-like"/>
    <property type="match status" value="1"/>
</dbReference>
<feature type="binding site" evidence="7">
    <location>
        <position position="716"/>
    </location>
    <ligand>
        <name>Zn(2+)</name>
        <dbReference type="ChEBI" id="CHEBI:29105"/>
        <label>1</label>
    </ligand>
</feature>
<evidence type="ECO:0000313" key="11">
    <source>
        <dbReference type="Proteomes" id="UP001372834"/>
    </source>
</evidence>
<dbReference type="InterPro" id="IPR023088">
    <property type="entry name" value="PDEase"/>
</dbReference>
<dbReference type="SMART" id="SM00065">
    <property type="entry name" value="GAF"/>
    <property type="match status" value="2"/>
</dbReference>
<dbReference type="PRINTS" id="PR00387">
    <property type="entry name" value="PDIESTERASE1"/>
</dbReference>
<dbReference type="Gene3D" id="1.10.1300.10">
    <property type="entry name" value="3'5'-cyclic nucleotide phosphodiesterase, catalytic domain"/>
    <property type="match status" value="1"/>
</dbReference>
<dbReference type="EMBL" id="JAWJWE010000003">
    <property type="protein sequence ID" value="KAK6638587.1"/>
    <property type="molecule type" value="Genomic_DNA"/>
</dbReference>
<protein>
    <recommendedName>
        <fullName evidence="8">Phosphodiesterase</fullName>
        <ecNumber evidence="8">3.1.4.-</ecNumber>
    </recommendedName>
</protein>
<dbReference type="AlphaFoldDB" id="A0AAN8PW98"/>
<evidence type="ECO:0000256" key="8">
    <source>
        <dbReference type="RuleBase" id="RU363067"/>
    </source>
</evidence>
<feature type="binding site" evidence="7">
    <location>
        <position position="605"/>
    </location>
    <ligand>
        <name>Zn(2+)</name>
        <dbReference type="ChEBI" id="CHEBI:29105"/>
        <label>1</label>
    </ligand>
</feature>
<dbReference type="InterPro" id="IPR002073">
    <property type="entry name" value="PDEase_catalytic_dom"/>
</dbReference>
<dbReference type="FunFam" id="1.10.1300.10:FF:000003">
    <property type="entry name" value="Phosphodiesterase"/>
    <property type="match status" value="1"/>
</dbReference>
<evidence type="ECO:0000256" key="6">
    <source>
        <dbReference type="PIRSR" id="PIRSR623088-2"/>
    </source>
</evidence>
<dbReference type="InterPro" id="IPR003607">
    <property type="entry name" value="HD/PDEase_dom"/>
</dbReference>
<dbReference type="GO" id="GO:0046872">
    <property type="term" value="F:metal ion binding"/>
    <property type="evidence" value="ECO:0007669"/>
    <property type="project" value="UniProtKB-KW"/>
</dbReference>
<comment type="caution">
    <text evidence="10">The sequence shown here is derived from an EMBL/GenBank/DDBJ whole genome shotgun (WGS) entry which is preliminary data.</text>
</comment>
<feature type="binding site" evidence="7">
    <location>
        <position position="606"/>
    </location>
    <ligand>
        <name>Zn(2+)</name>
        <dbReference type="ChEBI" id="CHEBI:29105"/>
        <label>1</label>
    </ligand>
</feature>
<dbReference type="SUPFAM" id="SSF55781">
    <property type="entry name" value="GAF domain-like"/>
    <property type="match status" value="2"/>
</dbReference>
<evidence type="ECO:0000259" key="9">
    <source>
        <dbReference type="PROSITE" id="PS51845"/>
    </source>
</evidence>
<keyword evidence="3 7" id="KW-0479">Metal-binding</keyword>
<dbReference type="PROSITE" id="PS00126">
    <property type="entry name" value="PDEASE_I_1"/>
    <property type="match status" value="1"/>
</dbReference>
<evidence type="ECO:0000256" key="3">
    <source>
        <dbReference type="ARBA" id="ARBA00022723"/>
    </source>
</evidence>
<keyword evidence="4 8" id="KW-0378">Hydrolase</keyword>
<reference evidence="10 11" key="1">
    <citation type="submission" date="2023-10" db="EMBL/GenBank/DDBJ databases">
        <title>Genomes of two closely related lineages of the louse Polyplax serrata with different host specificities.</title>
        <authorList>
            <person name="Martinu J."/>
            <person name="Tarabai H."/>
            <person name="Stefka J."/>
            <person name="Hypsa V."/>
        </authorList>
    </citation>
    <scope>NUCLEOTIDE SEQUENCE [LARGE SCALE GENOMIC DNA]</scope>
    <source>
        <strain evidence="10">HR10_N</strain>
    </source>
</reference>
<evidence type="ECO:0000256" key="4">
    <source>
        <dbReference type="ARBA" id="ARBA00022801"/>
    </source>
</evidence>
<name>A0AAN8PW98_POLSC</name>
<feature type="binding site" evidence="7">
    <location>
        <position position="571"/>
    </location>
    <ligand>
        <name>Zn(2+)</name>
        <dbReference type="ChEBI" id="CHEBI:29105"/>
        <label>1</label>
    </ligand>
</feature>
<dbReference type="PROSITE" id="PS51845">
    <property type="entry name" value="PDEASE_I_2"/>
    <property type="match status" value="1"/>
</dbReference>
<feature type="binding site" evidence="6">
    <location>
        <begin position="567"/>
        <end position="571"/>
    </location>
    <ligand>
        <name>AMP</name>
        <dbReference type="ChEBI" id="CHEBI:456215"/>
    </ligand>
</feature>
<dbReference type="InterPro" id="IPR023174">
    <property type="entry name" value="PDEase_CS"/>
</dbReference>
<evidence type="ECO:0000256" key="2">
    <source>
        <dbReference type="ARBA" id="ARBA00022535"/>
    </source>
</evidence>
<dbReference type="InterPro" id="IPR036971">
    <property type="entry name" value="PDEase_catalytic_dom_sf"/>
</dbReference>
<sequence length="826" mass="94141">MGLVSSKGRKRKEGINQTDHFPAPLKIIMSYPPPKKKNIAETRTMSRGLQTQTGGPDDANQGDSTMKYLNEENVRSYLKSRTDVLEKVIMEEVDPELLERWTIRKTQRTKAQDKANSCRKTSLSRWKFCVHADKRAMLKDLTASLPEAPTEFRILEELSRCIASATNADGTNLYLNTESGLVFHRGTDSESPVNESDEVNKNVAELVARTGQAIRLSADDPLWKNFKQTGTAEDDHQHSLFQAVTRSDRELIGVLHFWRSKDGTPFFEEDEEIVSSYLVWGGVAFHYAQLYISIKKQRRLQEFLLQVVRSIFQDMVSMDTVIVKIIDFAQHLVEADRASLFLIDPEKNELYARLFDFGLSDEEDGERERQPQFRDLRFPADAGIAGYVAKTGKLLNIADAYSDPRFNRSVDQITGYKTKSILCMPIFQAPEVVIGVVQMVNKKTGSFTKEDEKAFEMFAVYCGLALHHARLFQAINNSEQKYKVALEVLSYHSTCTEYEVAEVLPLPQKLNGLDSYDLNFLLMDDMEKAKQTIFMFNDLFGFNKFDLNSIVRFTLTVRKNYRRVPYHNWTHGFGVANSMYTIIKHSPTVFTYNECLALFIGALCHDLDHRGKNNKFMIESASPLANIYTTSTMEHHHFNQTVAILQQDGHNFLQKLNKEEYRQVLNIIKHCILATDLALFFSNKDKLLRIMSDGNFSLTNSSHRSLMLAVAMTGSDLSASAKPWDIQIETVRVIFKEFYQQGDEEKAAGRQPIPMMDRNQPGQQAPSQVEFLTQICIPCYSILAEVVPGAKPLLKGCQENLERWKELCKNGETQDVLKIAKTTESN</sequence>
<evidence type="ECO:0000256" key="7">
    <source>
        <dbReference type="PIRSR" id="PIRSR623088-3"/>
    </source>
</evidence>
<dbReference type="Pfam" id="PF01590">
    <property type="entry name" value="GAF"/>
    <property type="match status" value="1"/>
</dbReference>
<dbReference type="Gene3D" id="3.30.450.40">
    <property type="match status" value="2"/>
</dbReference>
<accession>A0AAN8PW98</accession>
<organism evidence="10 11">
    <name type="scientific">Polyplax serrata</name>
    <name type="common">Common mouse louse</name>
    <dbReference type="NCBI Taxonomy" id="468196"/>
    <lineage>
        <taxon>Eukaryota</taxon>
        <taxon>Metazoa</taxon>
        <taxon>Ecdysozoa</taxon>
        <taxon>Arthropoda</taxon>
        <taxon>Hexapoda</taxon>
        <taxon>Insecta</taxon>
        <taxon>Pterygota</taxon>
        <taxon>Neoptera</taxon>
        <taxon>Paraneoptera</taxon>
        <taxon>Psocodea</taxon>
        <taxon>Troctomorpha</taxon>
        <taxon>Phthiraptera</taxon>
        <taxon>Anoplura</taxon>
        <taxon>Polyplacidae</taxon>
        <taxon>Polyplax</taxon>
    </lineage>
</organism>
<dbReference type="PANTHER" id="PTHR11347">
    <property type="entry name" value="CYCLIC NUCLEOTIDE PHOSPHODIESTERASE"/>
    <property type="match status" value="1"/>
</dbReference>
<dbReference type="InterPro" id="IPR029016">
    <property type="entry name" value="GAF-like_dom_sf"/>
</dbReference>
<feature type="active site" description="Proton donor" evidence="5">
    <location>
        <position position="567"/>
    </location>
</feature>
<evidence type="ECO:0000256" key="1">
    <source>
        <dbReference type="ARBA" id="ARBA00007648"/>
    </source>
</evidence>